<sequence length="105" mass="12265">MKKILFIVLLSAGTVVHAQQQTKVNNPIKGCWVVENNVRSPKKQVVKFYNANLQLIYQEDYDRKVLNYSRKHVRKMLDRALLTVLNSQNSFDKTASMANIIRHRH</sequence>
<feature type="signal peptide" evidence="1">
    <location>
        <begin position="1"/>
        <end position="18"/>
    </location>
</feature>
<gene>
    <name evidence="2" type="ORF">GO621_06455</name>
</gene>
<name>A0A7K1SV61_9SPHI</name>
<dbReference type="AlphaFoldDB" id="A0A7K1SV61"/>
<proteinExistence type="predicted"/>
<reference evidence="2 3" key="1">
    <citation type="submission" date="2019-12" db="EMBL/GenBank/DDBJ databases">
        <title>Mucilaginibacter sp. HMF7410 genome sequencing and assembly.</title>
        <authorList>
            <person name="Kang H."/>
            <person name="Cha I."/>
            <person name="Kim H."/>
            <person name="Joh K."/>
        </authorList>
    </citation>
    <scope>NUCLEOTIDE SEQUENCE [LARGE SCALE GENOMIC DNA]</scope>
    <source>
        <strain evidence="2 3">HMF7410</strain>
    </source>
</reference>
<evidence type="ECO:0000313" key="3">
    <source>
        <dbReference type="Proteomes" id="UP000462014"/>
    </source>
</evidence>
<evidence type="ECO:0000256" key="1">
    <source>
        <dbReference type="SAM" id="SignalP"/>
    </source>
</evidence>
<organism evidence="2 3">
    <name type="scientific">Mucilaginibacter arboris</name>
    <dbReference type="NCBI Taxonomy" id="2682090"/>
    <lineage>
        <taxon>Bacteria</taxon>
        <taxon>Pseudomonadati</taxon>
        <taxon>Bacteroidota</taxon>
        <taxon>Sphingobacteriia</taxon>
        <taxon>Sphingobacteriales</taxon>
        <taxon>Sphingobacteriaceae</taxon>
        <taxon>Mucilaginibacter</taxon>
    </lineage>
</organism>
<protein>
    <recommendedName>
        <fullName evidence="4">Lipocalin-like domain-containing protein</fullName>
    </recommendedName>
</protein>
<comment type="caution">
    <text evidence="2">The sequence shown here is derived from an EMBL/GenBank/DDBJ whole genome shotgun (WGS) entry which is preliminary data.</text>
</comment>
<keyword evidence="3" id="KW-1185">Reference proteome</keyword>
<dbReference type="EMBL" id="WPIK01000005">
    <property type="protein sequence ID" value="MVN21173.1"/>
    <property type="molecule type" value="Genomic_DNA"/>
</dbReference>
<accession>A0A7K1SV61</accession>
<dbReference type="Proteomes" id="UP000462014">
    <property type="component" value="Unassembled WGS sequence"/>
</dbReference>
<evidence type="ECO:0008006" key="4">
    <source>
        <dbReference type="Google" id="ProtNLM"/>
    </source>
</evidence>
<feature type="chain" id="PRO_5029818942" description="Lipocalin-like domain-containing protein" evidence="1">
    <location>
        <begin position="19"/>
        <end position="105"/>
    </location>
</feature>
<keyword evidence="1" id="KW-0732">Signal</keyword>
<dbReference type="RefSeq" id="WP_157565310.1">
    <property type="nucleotide sequence ID" value="NZ_WPIK01000005.1"/>
</dbReference>
<evidence type="ECO:0000313" key="2">
    <source>
        <dbReference type="EMBL" id="MVN21173.1"/>
    </source>
</evidence>